<evidence type="ECO:0000313" key="2">
    <source>
        <dbReference type="Proteomes" id="UP001252875"/>
    </source>
</evidence>
<dbReference type="EMBL" id="JARPYI010000009">
    <property type="protein sequence ID" value="MDT2600991.1"/>
    <property type="molecule type" value="Genomic_DNA"/>
</dbReference>
<evidence type="ECO:0000313" key="1">
    <source>
        <dbReference type="EMBL" id="MDT2600991.1"/>
    </source>
</evidence>
<comment type="caution">
    <text evidence="1">The sequence shown here is derived from an EMBL/GenBank/DDBJ whole genome shotgun (WGS) entry which is preliminary data.</text>
</comment>
<name>A0ABU3F4B1_9ENTE</name>
<dbReference type="RefSeq" id="WP_311822514.1">
    <property type="nucleotide sequence ID" value="NZ_JARPYH010000005.1"/>
</dbReference>
<proteinExistence type="predicted"/>
<keyword evidence="2" id="KW-1185">Reference proteome</keyword>
<sequence length="119" mass="13296">MEHAPNTQFLKGISDGLGQTGIPIYFKLPGKEVMEPFYVIGTHLDDDSLSAKFGPAVVDTDLQIDLFYPTNSRTDLEDALHQTKAALGVRERLSSDVRIDNTIGREVYHVIFKISDFII</sequence>
<organism evidence="1 2">
    <name type="scientific">Enterococcus hulanensis</name>
    <dbReference type="NCBI Taxonomy" id="2559929"/>
    <lineage>
        <taxon>Bacteria</taxon>
        <taxon>Bacillati</taxon>
        <taxon>Bacillota</taxon>
        <taxon>Bacilli</taxon>
        <taxon>Lactobacillales</taxon>
        <taxon>Enterococcaceae</taxon>
        <taxon>Enterococcus</taxon>
    </lineage>
</organism>
<accession>A0ABU3F4B1</accession>
<reference evidence="1 2" key="1">
    <citation type="submission" date="2023-03" db="EMBL/GenBank/DDBJ databases">
        <authorList>
            <person name="Shen W."/>
            <person name="Cai J."/>
        </authorList>
    </citation>
    <scope>NUCLEOTIDE SEQUENCE [LARGE SCALE GENOMIC DNA]</scope>
    <source>
        <strain evidence="1 2">D6-4</strain>
    </source>
</reference>
<gene>
    <name evidence="1" type="ORF">P7D85_14485</name>
</gene>
<protein>
    <recommendedName>
        <fullName evidence="3">DUF3168 domain-containing protein</fullName>
    </recommendedName>
</protein>
<evidence type="ECO:0008006" key="3">
    <source>
        <dbReference type="Google" id="ProtNLM"/>
    </source>
</evidence>
<dbReference type="Proteomes" id="UP001252875">
    <property type="component" value="Unassembled WGS sequence"/>
</dbReference>